<evidence type="ECO:0000256" key="1">
    <source>
        <dbReference type="SAM" id="MobiDB-lite"/>
    </source>
</evidence>
<dbReference type="RefSeq" id="WP_075002082.1">
    <property type="nucleotide sequence ID" value="NZ_FOGO01000011.1"/>
</dbReference>
<feature type="compositionally biased region" description="Basic and acidic residues" evidence="1">
    <location>
        <begin position="125"/>
        <end position="140"/>
    </location>
</feature>
<dbReference type="EMBL" id="FOGO01000011">
    <property type="protein sequence ID" value="SES18500.1"/>
    <property type="molecule type" value="Genomic_DNA"/>
</dbReference>
<dbReference type="Proteomes" id="UP000182841">
    <property type="component" value="Unassembled WGS sequence"/>
</dbReference>
<accession>A0A1H9V9I8</accession>
<feature type="compositionally biased region" description="Low complexity" evidence="1">
    <location>
        <begin position="10"/>
        <end position="19"/>
    </location>
</feature>
<evidence type="ECO:0000313" key="3">
    <source>
        <dbReference type="Proteomes" id="UP000182841"/>
    </source>
</evidence>
<sequence length="187" mass="20619">MSGDDKPQHGQDGPQPGDGYALEISSVRKVMEPLQESVLAAHRIKDDWKPMAADIHLAATIEIEKPAKEVLSEWGFGMGRLAEHTEDILKTLQQVISAYIMADLLRVKDFSPTEDNMAKLPTGDHGLRAWNNKDRGDFDPAPKSLQEQWEDEPQMPSKPRVKDGEGTGKGWLVDGGGPKEEGKPKIA</sequence>
<evidence type="ECO:0000313" key="2">
    <source>
        <dbReference type="EMBL" id="SES18500.1"/>
    </source>
</evidence>
<feature type="region of interest" description="Disordered" evidence="1">
    <location>
        <begin position="1"/>
        <end position="20"/>
    </location>
</feature>
<protein>
    <submittedName>
        <fullName evidence="2">Uncharacterized protein</fullName>
    </submittedName>
</protein>
<feature type="compositionally biased region" description="Gly residues" evidence="1">
    <location>
        <begin position="167"/>
        <end position="176"/>
    </location>
</feature>
<feature type="compositionally biased region" description="Basic and acidic residues" evidence="1">
    <location>
        <begin position="177"/>
        <end position="187"/>
    </location>
</feature>
<reference evidence="3" key="1">
    <citation type="submission" date="2016-10" db="EMBL/GenBank/DDBJ databases">
        <authorList>
            <person name="Varghese N."/>
            <person name="Submissions S."/>
        </authorList>
    </citation>
    <scope>NUCLEOTIDE SEQUENCE [LARGE SCALE GENOMIC DNA]</scope>
    <source>
        <strain evidence="3">CGMCC 4.6825</strain>
    </source>
</reference>
<organism evidence="2 3">
    <name type="scientific">Streptomyces qinglanensis</name>
    <dbReference type="NCBI Taxonomy" id="943816"/>
    <lineage>
        <taxon>Bacteria</taxon>
        <taxon>Bacillati</taxon>
        <taxon>Actinomycetota</taxon>
        <taxon>Actinomycetes</taxon>
        <taxon>Kitasatosporales</taxon>
        <taxon>Streptomycetaceae</taxon>
        <taxon>Streptomyces</taxon>
    </lineage>
</organism>
<gene>
    <name evidence="2" type="ORF">SAMN05421870_11164</name>
</gene>
<name>A0A1H9V9I8_9ACTN</name>
<keyword evidence="3" id="KW-1185">Reference proteome</keyword>
<feature type="region of interest" description="Disordered" evidence="1">
    <location>
        <begin position="115"/>
        <end position="187"/>
    </location>
</feature>
<dbReference type="OrthoDB" id="4322434at2"/>
<proteinExistence type="predicted"/>
<dbReference type="AlphaFoldDB" id="A0A1H9V9I8"/>